<dbReference type="GeneID" id="66101752"/>
<feature type="region of interest" description="Disordered" evidence="1">
    <location>
        <begin position="286"/>
        <end position="309"/>
    </location>
</feature>
<proteinExistence type="predicted"/>
<dbReference type="Proteomes" id="UP000812287">
    <property type="component" value="Unassembled WGS sequence"/>
</dbReference>
<dbReference type="AlphaFoldDB" id="A0A9P8AP87"/>
<feature type="compositionally biased region" description="Polar residues" evidence="1">
    <location>
        <begin position="286"/>
        <end position="295"/>
    </location>
</feature>
<accession>A0A9P8AP87</accession>
<keyword evidence="3" id="KW-1185">Reference proteome</keyword>
<name>A0A9P8AP87_9AGAR</name>
<protein>
    <submittedName>
        <fullName evidence="2">Uncharacterized protein</fullName>
    </submittedName>
</protein>
<dbReference type="RefSeq" id="XP_043036051.1">
    <property type="nucleotide sequence ID" value="XM_043179458.1"/>
</dbReference>
<organism evidence="2 3">
    <name type="scientific">Guyanagaster necrorhizus</name>
    <dbReference type="NCBI Taxonomy" id="856835"/>
    <lineage>
        <taxon>Eukaryota</taxon>
        <taxon>Fungi</taxon>
        <taxon>Dikarya</taxon>
        <taxon>Basidiomycota</taxon>
        <taxon>Agaricomycotina</taxon>
        <taxon>Agaricomycetes</taxon>
        <taxon>Agaricomycetidae</taxon>
        <taxon>Agaricales</taxon>
        <taxon>Marasmiineae</taxon>
        <taxon>Physalacriaceae</taxon>
        <taxon>Guyanagaster</taxon>
    </lineage>
</organism>
<evidence type="ECO:0000313" key="2">
    <source>
        <dbReference type="EMBL" id="KAG7442551.1"/>
    </source>
</evidence>
<comment type="caution">
    <text evidence="2">The sequence shown here is derived from an EMBL/GenBank/DDBJ whole genome shotgun (WGS) entry which is preliminary data.</text>
</comment>
<dbReference type="EMBL" id="MU250550">
    <property type="protein sequence ID" value="KAG7442551.1"/>
    <property type="molecule type" value="Genomic_DNA"/>
</dbReference>
<reference evidence="2" key="1">
    <citation type="submission" date="2020-11" db="EMBL/GenBank/DDBJ databases">
        <title>Adaptations for nitrogen fixation in a non-lichenized fungal sporocarp promotes dispersal by wood-feeding termites.</title>
        <authorList>
            <consortium name="DOE Joint Genome Institute"/>
            <person name="Koch R.A."/>
            <person name="Yoon G."/>
            <person name="Arayal U."/>
            <person name="Lail K."/>
            <person name="Amirebrahimi M."/>
            <person name="Labutti K."/>
            <person name="Lipzen A."/>
            <person name="Riley R."/>
            <person name="Barry K."/>
            <person name="Henrissat B."/>
            <person name="Grigoriev I.V."/>
            <person name="Herr J.R."/>
            <person name="Aime M.C."/>
        </authorList>
    </citation>
    <scope>NUCLEOTIDE SEQUENCE</scope>
    <source>
        <strain evidence="2">MCA 3950</strain>
    </source>
</reference>
<evidence type="ECO:0000256" key="1">
    <source>
        <dbReference type="SAM" id="MobiDB-lite"/>
    </source>
</evidence>
<gene>
    <name evidence="2" type="ORF">BT62DRAFT_1079159</name>
</gene>
<evidence type="ECO:0000313" key="3">
    <source>
        <dbReference type="Proteomes" id="UP000812287"/>
    </source>
</evidence>
<sequence length="309" mass="34850">MLRLEMAPDVSLGLHLSCRTEHRMSAGKDESVREREWVFGTGSRGCKLQAGGELRKRCPNVHVIVEEPTIFAQFRRQFAKEVPGREHSLEEKSFAPHLSATIGHYLEYETERKGPTPSIQPEGGFADRSFTSALIIEMRSAGPFLPWRQSVRQSSSGQLSLAINSLLFHVLPRWRYLSVLVTSTRCDTLLQFKQEWQTLPAFVLRGAIWGMKYININFALMPIGASVMEDVEGTDDQARSFPTKNMMDFSTMMDGRDDLQTWGQIFFFPALESTSSSLAMCRPFSPTLSEDSPTSRWIAEANGAESKSR</sequence>